<keyword evidence="1" id="KW-0547">Nucleotide-binding</keyword>
<keyword evidence="2" id="KW-1185">Reference proteome</keyword>
<evidence type="ECO:0000313" key="2">
    <source>
        <dbReference type="Proteomes" id="UP000054837"/>
    </source>
</evidence>
<dbReference type="Proteomes" id="UP000054837">
    <property type="component" value="Unassembled WGS sequence"/>
</dbReference>
<dbReference type="EMBL" id="LQBL01000002">
    <property type="protein sequence ID" value="KUG59386.1"/>
    <property type="molecule type" value="Genomic_DNA"/>
</dbReference>
<proteinExistence type="predicted"/>
<dbReference type="STRING" id="767452.AVL62_06860"/>
<reference evidence="1 2" key="1">
    <citation type="submission" date="2015-12" db="EMBL/GenBank/DDBJ databases">
        <title>Serinicoccus chungangenesis strain CD08_5 genome sequencing and assembly.</title>
        <authorList>
            <person name="Chander A.M."/>
            <person name="Kaur G."/>
            <person name="Nair G.R."/>
            <person name="Dhawan D.K."/>
            <person name="Kochhar R.K."/>
            <person name="Mayilraj S."/>
            <person name="Bhadada S.K."/>
        </authorList>
    </citation>
    <scope>NUCLEOTIDE SEQUENCE [LARGE SCALE GENOMIC DNA]</scope>
    <source>
        <strain evidence="1 2">CD08_5</strain>
    </source>
</reference>
<evidence type="ECO:0000313" key="1">
    <source>
        <dbReference type="EMBL" id="KUG59386.1"/>
    </source>
</evidence>
<dbReference type="RefSeq" id="WP_058889861.1">
    <property type="nucleotide sequence ID" value="NZ_LQBL01000002.1"/>
</dbReference>
<comment type="caution">
    <text evidence="1">The sequence shown here is derived from an EMBL/GenBank/DDBJ whole genome shotgun (WGS) entry which is preliminary data.</text>
</comment>
<dbReference type="GO" id="GO:0005524">
    <property type="term" value="F:ATP binding"/>
    <property type="evidence" value="ECO:0007669"/>
    <property type="project" value="UniProtKB-KW"/>
</dbReference>
<dbReference type="InterPro" id="IPR021456">
    <property type="entry name" value="DUF3107"/>
</dbReference>
<organism evidence="1 2">
    <name type="scientific">Serinicoccus chungangensis</name>
    <dbReference type="NCBI Taxonomy" id="767452"/>
    <lineage>
        <taxon>Bacteria</taxon>
        <taxon>Bacillati</taxon>
        <taxon>Actinomycetota</taxon>
        <taxon>Actinomycetes</taxon>
        <taxon>Micrococcales</taxon>
        <taxon>Ornithinimicrobiaceae</taxon>
        <taxon>Serinicoccus</taxon>
    </lineage>
</organism>
<accession>A0A0W8IHH1</accession>
<gene>
    <name evidence="1" type="ORF">AVL62_06860</name>
</gene>
<dbReference type="Pfam" id="PF11305">
    <property type="entry name" value="DUF3107"/>
    <property type="match status" value="1"/>
</dbReference>
<sequence>MEVRIGVRDVGREVTFESAQTPAAVRESVTEALSSGSSVLELQDEKGQTIIVPTATIAYVEIGVQEKGRVGFGTH</sequence>
<name>A0A0W8IHH1_9MICO</name>
<dbReference type="AlphaFoldDB" id="A0A0W8IHH1"/>
<keyword evidence="1" id="KW-0067">ATP-binding</keyword>
<dbReference type="OrthoDB" id="3268468at2"/>
<protein>
    <submittedName>
        <fullName evidence="1">ATP-binding protein</fullName>
    </submittedName>
</protein>